<dbReference type="EMBL" id="LN853870">
    <property type="protein sequence ID" value="CRY96842.1"/>
    <property type="molecule type" value="Genomic_DNA"/>
</dbReference>
<organism evidence="1">
    <name type="scientific">uncultured prokaryote</name>
    <dbReference type="NCBI Taxonomy" id="198431"/>
    <lineage>
        <taxon>unclassified sequences</taxon>
        <taxon>environmental samples</taxon>
    </lineage>
</organism>
<name>A0A0H5QM56_9ZZZZ</name>
<dbReference type="AlphaFoldDB" id="A0A0H5QM56"/>
<sequence length="67" mass="7568">MRVTVDKLVPTPSGLRLGCVVRYGEGGPVRFVDAELPWELITPEVLAAIYDWLNRTLDREPVDDPLF</sequence>
<reference evidence="1" key="2">
    <citation type="submission" date="2015-07" db="EMBL/GenBank/DDBJ databases">
        <title>Plasmids, circular viruses and viroids from rat gut.</title>
        <authorList>
            <person name="Jorgensen T.J."/>
            <person name="Hansen M.A."/>
            <person name="Xu Z."/>
            <person name="Tabak M.A."/>
            <person name="Sorensen S.J."/>
            <person name="Hansen L.H."/>
        </authorList>
    </citation>
    <scope>NUCLEOTIDE SEQUENCE</scope>
    <source>
        <strain evidence="1">RGFK1301</strain>
    </source>
</reference>
<protein>
    <submittedName>
        <fullName evidence="1">Uncharacterized protein</fullName>
    </submittedName>
</protein>
<accession>A0A0H5QM56</accession>
<reference evidence="1" key="1">
    <citation type="submission" date="2015-06" db="EMBL/GenBank/DDBJ databases">
        <authorList>
            <person name="Joergensen T."/>
        </authorList>
    </citation>
    <scope>NUCLEOTIDE SEQUENCE</scope>
    <source>
        <strain evidence="1">RGFK1301</strain>
    </source>
</reference>
<evidence type="ECO:0000313" key="1">
    <source>
        <dbReference type="EMBL" id="CRY96842.1"/>
    </source>
</evidence>
<proteinExistence type="predicted"/>